<accession>A0A437N201</accession>
<keyword evidence="3" id="KW-1185">Reference proteome</keyword>
<evidence type="ECO:0000256" key="1">
    <source>
        <dbReference type="SAM" id="Phobius"/>
    </source>
</evidence>
<evidence type="ECO:0000313" key="2">
    <source>
        <dbReference type="EMBL" id="RVU03943.1"/>
    </source>
</evidence>
<feature type="transmembrane region" description="Helical" evidence="1">
    <location>
        <begin position="7"/>
        <end position="28"/>
    </location>
</feature>
<dbReference type="AlphaFoldDB" id="A0A437N201"/>
<keyword evidence="1" id="KW-0812">Transmembrane</keyword>
<comment type="caution">
    <text evidence="2">The sequence shown here is derived from an EMBL/GenBank/DDBJ whole genome shotgun (WGS) entry which is preliminary data.</text>
</comment>
<evidence type="ECO:0000313" key="3">
    <source>
        <dbReference type="Proteomes" id="UP000282837"/>
    </source>
</evidence>
<reference evidence="2 3" key="1">
    <citation type="submission" date="2019-01" db="EMBL/GenBank/DDBJ databases">
        <authorList>
            <person name="Chen W.-M."/>
        </authorList>
    </citation>
    <scope>NUCLEOTIDE SEQUENCE [LARGE SCALE GENOMIC DNA]</scope>
    <source>
        <strain evidence="2 3">FSY-9</strain>
    </source>
</reference>
<gene>
    <name evidence="2" type="ORF">EOE18_13905</name>
</gene>
<keyword evidence="1" id="KW-0472">Membrane</keyword>
<name>A0A437N201_9SPHN</name>
<organism evidence="2 3">
    <name type="scientific">Novosphingobium umbonatum</name>
    <dbReference type="NCBI Taxonomy" id="1908524"/>
    <lineage>
        <taxon>Bacteria</taxon>
        <taxon>Pseudomonadati</taxon>
        <taxon>Pseudomonadota</taxon>
        <taxon>Alphaproteobacteria</taxon>
        <taxon>Sphingomonadales</taxon>
        <taxon>Sphingomonadaceae</taxon>
        <taxon>Novosphingobium</taxon>
    </lineage>
</organism>
<proteinExistence type="predicted"/>
<protein>
    <submittedName>
        <fullName evidence="2">Uncharacterized protein</fullName>
    </submittedName>
</protein>
<dbReference type="EMBL" id="SACO01000011">
    <property type="protein sequence ID" value="RVU03943.1"/>
    <property type="molecule type" value="Genomic_DNA"/>
</dbReference>
<dbReference type="Proteomes" id="UP000282837">
    <property type="component" value="Unassembled WGS sequence"/>
</dbReference>
<keyword evidence="1" id="KW-1133">Transmembrane helix</keyword>
<sequence length="67" mass="7634">MRYLAAAAIAYAITGTLVFVLGMFRSTMLGTAWRNWPKWLFAWGITKALATWLPLWPLHLAQGRARK</sequence>
<feature type="transmembrane region" description="Helical" evidence="1">
    <location>
        <begin position="40"/>
        <end position="61"/>
    </location>
</feature>
<dbReference type="RefSeq" id="WP_127710533.1">
    <property type="nucleotide sequence ID" value="NZ_SACO01000011.1"/>
</dbReference>